<protein>
    <submittedName>
        <fullName evidence="1">Uncharacterized protein</fullName>
    </submittedName>
</protein>
<gene>
    <name evidence="1" type="ORF">HNQ36_005178</name>
</gene>
<evidence type="ECO:0000313" key="2">
    <source>
        <dbReference type="Proteomes" id="UP000521227"/>
    </source>
</evidence>
<dbReference type="EMBL" id="JACHIJ010000011">
    <property type="protein sequence ID" value="MBB5055167.1"/>
    <property type="molecule type" value="Genomic_DNA"/>
</dbReference>
<proteinExistence type="predicted"/>
<name>A0A840N988_9BRAD</name>
<reference evidence="1 2" key="1">
    <citation type="submission" date="2020-08" db="EMBL/GenBank/DDBJ databases">
        <title>Genomic Encyclopedia of Type Strains, Phase IV (KMG-IV): sequencing the most valuable type-strain genomes for metagenomic binning, comparative biology and taxonomic classification.</title>
        <authorList>
            <person name="Goeker M."/>
        </authorList>
    </citation>
    <scope>NUCLEOTIDE SEQUENCE [LARGE SCALE GENOMIC DNA]</scope>
    <source>
        <strain evidence="1 2">DSM 17498</strain>
    </source>
</reference>
<accession>A0A840N988</accession>
<sequence length="64" mass="7236">MSGFSTVKFAQSETTKVSANLRGSSKMLFQMSSYRCVTLQLALHLSMQGCELDFAFLKYDFKII</sequence>
<dbReference type="Proteomes" id="UP000521227">
    <property type="component" value="Unassembled WGS sequence"/>
</dbReference>
<comment type="caution">
    <text evidence="1">The sequence shown here is derived from an EMBL/GenBank/DDBJ whole genome shotgun (WGS) entry which is preliminary data.</text>
</comment>
<organism evidence="1 2">
    <name type="scientific">Afipia massiliensis</name>
    <dbReference type="NCBI Taxonomy" id="211460"/>
    <lineage>
        <taxon>Bacteria</taxon>
        <taxon>Pseudomonadati</taxon>
        <taxon>Pseudomonadota</taxon>
        <taxon>Alphaproteobacteria</taxon>
        <taxon>Hyphomicrobiales</taxon>
        <taxon>Nitrobacteraceae</taxon>
        <taxon>Afipia</taxon>
    </lineage>
</organism>
<dbReference type="AlphaFoldDB" id="A0A840N988"/>
<evidence type="ECO:0000313" key="1">
    <source>
        <dbReference type="EMBL" id="MBB5055167.1"/>
    </source>
</evidence>